<comment type="similarity">
    <text evidence="1">Belongs to the beta-class carbonic anhydrase family.</text>
</comment>
<dbReference type="InterPro" id="IPR001765">
    <property type="entry name" value="Carbonic_anhydrase"/>
</dbReference>
<accession>A0A0F7PC53</accession>
<dbReference type="HOGENOM" id="CLU_053879_6_0_2"/>
<comment type="catalytic activity">
    <reaction evidence="6">
        <text>hydrogencarbonate + H(+) = CO2 + H2O</text>
        <dbReference type="Rhea" id="RHEA:10748"/>
        <dbReference type="ChEBI" id="CHEBI:15377"/>
        <dbReference type="ChEBI" id="CHEBI:15378"/>
        <dbReference type="ChEBI" id="CHEBI:16526"/>
        <dbReference type="ChEBI" id="CHEBI:17544"/>
        <dbReference type="EC" id="4.2.1.1"/>
    </reaction>
</comment>
<evidence type="ECO:0000256" key="5">
    <source>
        <dbReference type="ARBA" id="ARBA00023239"/>
    </source>
</evidence>
<dbReference type="KEGG" id="hsf:HLASA_0440"/>
<evidence type="ECO:0000313" key="11">
    <source>
        <dbReference type="Proteomes" id="UP000069906"/>
    </source>
</evidence>
<dbReference type="Gene3D" id="3.40.1050.10">
    <property type="entry name" value="Carbonic anhydrase"/>
    <property type="match status" value="1"/>
</dbReference>
<dbReference type="RefSeq" id="WP_050047767.1">
    <property type="nucleotide sequence ID" value="NZ_CP008874.1"/>
</dbReference>
<gene>
    <name evidence="9" type="ORF">HLASA_0440</name>
    <name evidence="8" type="ORF">HLASF_0442</name>
</gene>
<keyword evidence="5" id="KW-0456">Lyase</keyword>
<reference evidence="9 10" key="3">
    <citation type="journal article" date="2016" name="Stand. Genomic Sci.">
        <title>Complete genome sequence of 'Halanaeroarchaeum sulfurireducens' M27-SA2, a sulfur-reducing and acetate-oxidizing haloarchaeon from the deep-sea hypersaline anoxic lake Medee.</title>
        <authorList>
            <person name="Messina E."/>
            <person name="Sorokin D.Y."/>
            <person name="Kublanov I.V."/>
            <person name="Toshchakov S."/>
            <person name="Lopatina A."/>
            <person name="Arcadi E."/>
            <person name="Smedile F."/>
            <person name="La Spada G."/>
            <person name="La Cono V."/>
            <person name="Yakimov M.M."/>
        </authorList>
    </citation>
    <scope>NUCLEOTIDE SEQUENCE [LARGE SCALE GENOMIC DNA]</scope>
    <source>
        <strain evidence="9 10">M27-SA2</strain>
    </source>
</reference>
<evidence type="ECO:0000256" key="3">
    <source>
        <dbReference type="ARBA" id="ARBA00022723"/>
    </source>
</evidence>
<keyword evidence="3 7" id="KW-0479">Metal-binding</keyword>
<dbReference type="Proteomes" id="UP000069906">
    <property type="component" value="Chromosome"/>
</dbReference>
<evidence type="ECO:0000256" key="4">
    <source>
        <dbReference type="ARBA" id="ARBA00022833"/>
    </source>
</evidence>
<dbReference type="PATRIC" id="fig|1604004.4.peg.465"/>
<feature type="binding site" evidence="7">
    <location>
        <position position="41"/>
    </location>
    <ligand>
        <name>Zn(2+)</name>
        <dbReference type="ChEBI" id="CHEBI:29105"/>
    </ligand>
</feature>
<dbReference type="OrthoDB" id="24878at2157"/>
<reference evidence="8 11" key="1">
    <citation type="journal article" date="2015" name="ISME J.">
        <title>Elemental sulfur and acetate can support life of a novel strictly anaerobic haloarchaeon.</title>
        <authorList>
            <person name="Sorokin D.Y."/>
            <person name="Kublanov I.V."/>
            <person name="Gavrilov S.N."/>
            <person name="Rojo D."/>
            <person name="Roman P."/>
            <person name="Golyshin P.N."/>
            <person name="Slepak V.Z."/>
            <person name="Smedile F."/>
            <person name="Ferrer M."/>
            <person name="Messina E."/>
            <person name="La Cono V."/>
            <person name="Yakimov M.M."/>
        </authorList>
    </citation>
    <scope>NUCLEOTIDE SEQUENCE [LARGE SCALE GENOMIC DNA]</scope>
    <source>
        <strain evidence="8 11">HSR2</strain>
    </source>
</reference>
<dbReference type="SMART" id="SM00947">
    <property type="entry name" value="Pro_CA"/>
    <property type="match status" value="1"/>
</dbReference>
<evidence type="ECO:0000313" key="8">
    <source>
        <dbReference type="EMBL" id="AKH96948.1"/>
    </source>
</evidence>
<dbReference type="GO" id="GO:0004089">
    <property type="term" value="F:carbonate dehydratase activity"/>
    <property type="evidence" value="ECO:0007669"/>
    <property type="project" value="UniProtKB-EC"/>
</dbReference>
<name>A0A0F7PC53_9EURY</name>
<comment type="cofactor">
    <cofactor evidence="7">
        <name>Zn(2+)</name>
        <dbReference type="ChEBI" id="CHEBI:29105"/>
    </cofactor>
    <text evidence="7">Binds 1 zinc ion per subunit.</text>
</comment>
<organism evidence="8 11">
    <name type="scientific">Halanaeroarchaeum sulfurireducens</name>
    <dbReference type="NCBI Taxonomy" id="1604004"/>
    <lineage>
        <taxon>Archaea</taxon>
        <taxon>Methanobacteriati</taxon>
        <taxon>Methanobacteriota</taxon>
        <taxon>Stenosarchaea group</taxon>
        <taxon>Halobacteria</taxon>
        <taxon>Halobacteriales</taxon>
        <taxon>Halobacteriaceae</taxon>
        <taxon>Halanaeroarchaeum</taxon>
    </lineage>
</organism>
<feature type="binding site" evidence="7">
    <location>
        <position position="104"/>
    </location>
    <ligand>
        <name>Zn(2+)</name>
        <dbReference type="ChEBI" id="CHEBI:29105"/>
    </ligand>
</feature>
<dbReference type="InterPro" id="IPR036874">
    <property type="entry name" value="Carbonic_anhydrase_sf"/>
</dbReference>
<reference evidence="10" key="2">
    <citation type="submission" date="2015-05" db="EMBL/GenBank/DDBJ databases">
        <title>Complete genome sequence of Halanaeroarchaeum sulfurireducens type strain M27-SA2, a sulfate-reducer haloarchaeon from marine anoxic lake Medee.</title>
        <authorList>
            <person name="Messina E."/>
            <person name="Kublanov I.V."/>
            <person name="Toshchakov S."/>
            <person name="Arcadi E."/>
            <person name="La Spada G."/>
            <person name="La Cono V."/>
            <person name="Yakimov M.M."/>
        </authorList>
    </citation>
    <scope>NUCLEOTIDE SEQUENCE [LARGE SCALE GENOMIC DNA]</scope>
    <source>
        <strain evidence="10">M27-SA2</strain>
    </source>
</reference>
<dbReference type="Proteomes" id="UP000060390">
    <property type="component" value="Chromosome"/>
</dbReference>
<dbReference type="EMBL" id="CP008874">
    <property type="protein sequence ID" value="AKH96948.1"/>
    <property type="molecule type" value="Genomic_DNA"/>
</dbReference>
<dbReference type="KEGG" id="hsu:HLASF_0442"/>
<dbReference type="PANTHER" id="PTHR11002">
    <property type="entry name" value="CARBONIC ANHYDRASE"/>
    <property type="match status" value="1"/>
</dbReference>
<keyword evidence="11" id="KW-1185">Reference proteome</keyword>
<dbReference type="GO" id="GO:0008270">
    <property type="term" value="F:zinc ion binding"/>
    <property type="evidence" value="ECO:0007669"/>
    <property type="project" value="InterPro"/>
</dbReference>
<protein>
    <recommendedName>
        <fullName evidence="2">carbonic anhydrase</fullName>
        <ecNumber evidence="2">4.2.1.1</ecNumber>
    </recommendedName>
</protein>
<evidence type="ECO:0000313" key="9">
    <source>
        <dbReference type="EMBL" id="ALG81349.1"/>
    </source>
</evidence>
<sequence>MPETTLVELLERNRSHTDDMGASPFADLQDGQEAAAVSMSCSDARISQEGMFAVREPGWLFTPSTIGNQVWDYHDGEQVVDGSVLYPLVKTGTEIGAVVGHTGCGAITAALEMVKGEAEEFPPGISKWLGTLKPVIEAGLSDDRIDPDRETDLVDQLVEYNVDRQVDFLLASNDVPDTVAIYGFVYDFQGVYGDVPGRVYVVNAGGETDESTLQNRLPDRLTDHVARLL</sequence>
<dbReference type="EMBL" id="CP011564">
    <property type="protein sequence ID" value="ALG81349.1"/>
    <property type="molecule type" value="Genomic_DNA"/>
</dbReference>
<proteinExistence type="inferred from homology"/>
<dbReference type="Pfam" id="PF00484">
    <property type="entry name" value="Pro_CA"/>
    <property type="match status" value="1"/>
</dbReference>
<evidence type="ECO:0000313" key="10">
    <source>
        <dbReference type="Proteomes" id="UP000060390"/>
    </source>
</evidence>
<keyword evidence="4 7" id="KW-0862">Zinc</keyword>
<evidence type="ECO:0000256" key="2">
    <source>
        <dbReference type="ARBA" id="ARBA00012925"/>
    </source>
</evidence>
<dbReference type="STRING" id="1604004.HLASA_0440"/>
<feature type="binding site" evidence="7">
    <location>
        <position position="101"/>
    </location>
    <ligand>
        <name>Zn(2+)</name>
        <dbReference type="ChEBI" id="CHEBI:29105"/>
    </ligand>
</feature>
<dbReference type="AlphaFoldDB" id="A0A0F7PC53"/>
<evidence type="ECO:0000256" key="1">
    <source>
        <dbReference type="ARBA" id="ARBA00006217"/>
    </source>
</evidence>
<dbReference type="GeneID" id="26009806"/>
<dbReference type="EC" id="4.2.1.1" evidence="2"/>
<evidence type="ECO:0000256" key="6">
    <source>
        <dbReference type="ARBA" id="ARBA00048348"/>
    </source>
</evidence>
<dbReference type="SUPFAM" id="SSF53056">
    <property type="entry name" value="beta-carbonic anhydrase, cab"/>
    <property type="match status" value="1"/>
</dbReference>
<dbReference type="PANTHER" id="PTHR11002:SF76">
    <property type="entry name" value="CARBONIC ANHYDRASE"/>
    <property type="match status" value="1"/>
</dbReference>
<evidence type="ECO:0000256" key="7">
    <source>
        <dbReference type="PIRSR" id="PIRSR601765-2"/>
    </source>
</evidence>